<keyword evidence="6" id="KW-0804">Transcription</keyword>
<keyword evidence="3" id="KW-0805">Transcription regulation</keyword>
<dbReference type="InterPro" id="IPR016032">
    <property type="entry name" value="Sig_transdc_resp-reg_C-effctor"/>
</dbReference>
<dbReference type="GO" id="GO:0000976">
    <property type="term" value="F:transcription cis-regulatory region binding"/>
    <property type="evidence" value="ECO:0007669"/>
    <property type="project" value="TreeGrafter"/>
</dbReference>
<dbReference type="FunFam" id="1.10.10.10:FF:000216">
    <property type="entry name" value="DNA-binding response regulator"/>
    <property type="match status" value="1"/>
</dbReference>
<evidence type="ECO:0000256" key="6">
    <source>
        <dbReference type="ARBA" id="ARBA00023163"/>
    </source>
</evidence>
<dbReference type="GO" id="GO:0006355">
    <property type="term" value="P:regulation of DNA-templated transcription"/>
    <property type="evidence" value="ECO:0007669"/>
    <property type="project" value="InterPro"/>
</dbReference>
<evidence type="ECO:0000256" key="3">
    <source>
        <dbReference type="ARBA" id="ARBA00023015"/>
    </source>
</evidence>
<dbReference type="PANTHER" id="PTHR48111">
    <property type="entry name" value="REGULATOR OF RPOS"/>
    <property type="match status" value="1"/>
</dbReference>
<dbReference type="GO" id="GO:0032993">
    <property type="term" value="C:protein-DNA complex"/>
    <property type="evidence" value="ECO:0007669"/>
    <property type="project" value="TreeGrafter"/>
</dbReference>
<feature type="domain" description="OmpR/PhoB-type" evidence="8">
    <location>
        <begin position="118"/>
        <end position="215"/>
    </location>
</feature>
<reference evidence="9 10" key="1">
    <citation type="submission" date="2020-08" db="EMBL/GenBank/DDBJ databases">
        <title>Sequencing the genomes of 1000 actinobacteria strains.</title>
        <authorList>
            <person name="Klenk H.-P."/>
        </authorList>
    </citation>
    <scope>NUCLEOTIDE SEQUENCE [LARGE SCALE GENOMIC DNA]</scope>
    <source>
        <strain evidence="9 10">DSM 28238</strain>
    </source>
</reference>
<evidence type="ECO:0000256" key="1">
    <source>
        <dbReference type="ARBA" id="ARBA00022553"/>
    </source>
</evidence>
<dbReference type="Proteomes" id="UP000547528">
    <property type="component" value="Unassembled WGS sequence"/>
</dbReference>
<dbReference type="Gene3D" id="3.40.50.2300">
    <property type="match status" value="1"/>
</dbReference>
<evidence type="ECO:0000259" key="8">
    <source>
        <dbReference type="PROSITE" id="PS51755"/>
    </source>
</evidence>
<dbReference type="InterPro" id="IPR001867">
    <property type="entry name" value="OmpR/PhoB-type_DNA-bd"/>
</dbReference>
<keyword evidence="2" id="KW-0902">Two-component regulatory system</keyword>
<evidence type="ECO:0000256" key="7">
    <source>
        <dbReference type="PROSITE-ProRule" id="PRU01091"/>
    </source>
</evidence>
<dbReference type="EMBL" id="JACIBT010000013">
    <property type="protein sequence ID" value="MBB3668291.1"/>
    <property type="molecule type" value="Genomic_DNA"/>
</dbReference>
<dbReference type="PANTHER" id="PTHR48111:SF16">
    <property type="entry name" value="TRANSCRIPTIONAL REGULATORY PROTEIN GLNR"/>
    <property type="match status" value="1"/>
</dbReference>
<dbReference type="Gene3D" id="1.10.10.10">
    <property type="entry name" value="Winged helix-like DNA-binding domain superfamily/Winged helix DNA-binding domain"/>
    <property type="match status" value="1"/>
</dbReference>
<dbReference type="CDD" id="cd00383">
    <property type="entry name" value="trans_reg_C"/>
    <property type="match status" value="1"/>
</dbReference>
<dbReference type="InterPro" id="IPR036388">
    <property type="entry name" value="WH-like_DNA-bd_sf"/>
</dbReference>
<dbReference type="PROSITE" id="PS51755">
    <property type="entry name" value="OMPR_PHOB"/>
    <property type="match status" value="1"/>
</dbReference>
<keyword evidence="5" id="KW-0010">Activator</keyword>
<dbReference type="GO" id="GO:0005829">
    <property type="term" value="C:cytosol"/>
    <property type="evidence" value="ECO:0007669"/>
    <property type="project" value="TreeGrafter"/>
</dbReference>
<sequence>MAQILLLSESLQDAMPGLGLLSHEVSSLPDEASSIVRSPPVDITLIDARHHLAHARSLCQLVKTSALSPVIVVLEEAGLATMNESWQADDFVLADASPGELEARLRLCLVAAGEEAPVGEIRAGPLAIDEATYTAKISRRLLNLTYKEFELLKYLALHPGEVFTRDRVLHEVWGYDYFGGTRTVDVHIRRLRAKLGPEYESLIVTVRNVGYRLVVTGEAADAEDPSR</sequence>
<evidence type="ECO:0000313" key="9">
    <source>
        <dbReference type="EMBL" id="MBB3668291.1"/>
    </source>
</evidence>
<dbReference type="Pfam" id="PF00486">
    <property type="entry name" value="Trans_reg_C"/>
    <property type="match status" value="1"/>
</dbReference>
<proteinExistence type="predicted"/>
<dbReference type="SUPFAM" id="SSF46894">
    <property type="entry name" value="C-terminal effector domain of the bipartite response regulators"/>
    <property type="match status" value="1"/>
</dbReference>
<name>A0A7W5TR63_9MICC</name>
<dbReference type="InterPro" id="IPR049170">
    <property type="entry name" value="GlnR_N"/>
</dbReference>
<dbReference type="InterPro" id="IPR039420">
    <property type="entry name" value="WalR-like"/>
</dbReference>
<comment type="caution">
    <text evidence="9">The sequence shown here is derived from an EMBL/GenBank/DDBJ whole genome shotgun (WGS) entry which is preliminary data.</text>
</comment>
<dbReference type="AlphaFoldDB" id="A0A7W5TR63"/>
<evidence type="ECO:0000313" key="10">
    <source>
        <dbReference type="Proteomes" id="UP000547528"/>
    </source>
</evidence>
<feature type="DNA-binding region" description="OmpR/PhoB-type" evidence="7">
    <location>
        <begin position="118"/>
        <end position="215"/>
    </location>
</feature>
<dbReference type="RefSeq" id="WP_183358704.1">
    <property type="nucleotide sequence ID" value="NZ_BAABKR010000001.1"/>
</dbReference>
<evidence type="ECO:0000256" key="4">
    <source>
        <dbReference type="ARBA" id="ARBA00023125"/>
    </source>
</evidence>
<dbReference type="SMART" id="SM00862">
    <property type="entry name" value="Trans_reg_C"/>
    <property type="match status" value="1"/>
</dbReference>
<dbReference type="Pfam" id="PF21695">
    <property type="entry name" value="GlnR_1st"/>
    <property type="match status" value="1"/>
</dbReference>
<gene>
    <name evidence="9" type="ORF">FHX47_001921</name>
</gene>
<keyword evidence="1" id="KW-0597">Phosphoprotein</keyword>
<dbReference type="GO" id="GO:0000156">
    <property type="term" value="F:phosphorelay response regulator activity"/>
    <property type="evidence" value="ECO:0007669"/>
    <property type="project" value="TreeGrafter"/>
</dbReference>
<evidence type="ECO:0000256" key="5">
    <source>
        <dbReference type="ARBA" id="ARBA00023159"/>
    </source>
</evidence>
<protein>
    <submittedName>
        <fullName evidence="9">DNA-binding response OmpR family regulator</fullName>
    </submittedName>
</protein>
<accession>A0A7W5TR63</accession>
<evidence type="ECO:0000256" key="2">
    <source>
        <dbReference type="ARBA" id="ARBA00023012"/>
    </source>
</evidence>
<keyword evidence="10" id="KW-1185">Reference proteome</keyword>
<keyword evidence="4 7" id="KW-0238">DNA-binding</keyword>
<organism evidence="9 10">
    <name type="scientific">Garicola koreensis</name>
    <dbReference type="NCBI Taxonomy" id="1262554"/>
    <lineage>
        <taxon>Bacteria</taxon>
        <taxon>Bacillati</taxon>
        <taxon>Actinomycetota</taxon>
        <taxon>Actinomycetes</taxon>
        <taxon>Micrococcales</taxon>
        <taxon>Micrococcaceae</taxon>
        <taxon>Garicola</taxon>
    </lineage>
</organism>